<organism evidence="3 4">
    <name type="scientific">Nicrophorus vespilloides</name>
    <name type="common">Boreal carrion beetle</name>
    <dbReference type="NCBI Taxonomy" id="110193"/>
    <lineage>
        <taxon>Eukaryota</taxon>
        <taxon>Metazoa</taxon>
        <taxon>Ecdysozoa</taxon>
        <taxon>Arthropoda</taxon>
        <taxon>Hexapoda</taxon>
        <taxon>Insecta</taxon>
        <taxon>Pterygota</taxon>
        <taxon>Neoptera</taxon>
        <taxon>Endopterygota</taxon>
        <taxon>Coleoptera</taxon>
        <taxon>Polyphaga</taxon>
        <taxon>Staphyliniformia</taxon>
        <taxon>Silphidae</taxon>
        <taxon>Nicrophorinae</taxon>
        <taxon>Nicrophorus</taxon>
    </lineage>
</organism>
<dbReference type="PROSITE" id="PS00615">
    <property type="entry name" value="C_TYPE_LECTIN_1"/>
    <property type="match status" value="1"/>
</dbReference>
<dbReference type="GeneID" id="108558662"/>
<dbReference type="PROSITE" id="PS50041">
    <property type="entry name" value="C_TYPE_LECTIN_2"/>
    <property type="match status" value="2"/>
</dbReference>
<keyword evidence="3" id="KW-1185">Reference proteome</keyword>
<dbReference type="PANTHER" id="PTHR22803">
    <property type="entry name" value="MANNOSE, PHOSPHOLIPASE, LECTIN RECEPTOR RELATED"/>
    <property type="match status" value="1"/>
</dbReference>
<dbReference type="InterPro" id="IPR050111">
    <property type="entry name" value="C-type_lectin/snaclec_domain"/>
</dbReference>
<evidence type="ECO:0000256" key="1">
    <source>
        <dbReference type="ARBA" id="ARBA00023157"/>
    </source>
</evidence>
<dbReference type="SMART" id="SM00034">
    <property type="entry name" value="CLECT"/>
    <property type="match status" value="1"/>
</dbReference>
<dbReference type="Pfam" id="PF00059">
    <property type="entry name" value="Lectin_C"/>
    <property type="match status" value="1"/>
</dbReference>
<protein>
    <submittedName>
        <fullName evidence="4">Macrophage mannose receptor 1-like</fullName>
    </submittedName>
</protein>
<dbReference type="InterPro" id="IPR016186">
    <property type="entry name" value="C-type_lectin-like/link_sf"/>
</dbReference>
<dbReference type="InterPro" id="IPR016187">
    <property type="entry name" value="CTDL_fold"/>
</dbReference>
<feature type="domain" description="C-type lectin" evidence="2">
    <location>
        <begin position="142"/>
        <end position="265"/>
    </location>
</feature>
<dbReference type="Gene3D" id="3.10.100.10">
    <property type="entry name" value="Mannose-Binding Protein A, subunit A"/>
    <property type="match status" value="2"/>
</dbReference>
<dbReference type="RefSeq" id="XP_017771136.1">
    <property type="nucleotide sequence ID" value="XM_017915647.1"/>
</dbReference>
<dbReference type="InterPro" id="IPR001304">
    <property type="entry name" value="C-type_lectin-like"/>
</dbReference>
<feature type="domain" description="C-type lectin" evidence="2">
    <location>
        <begin position="1"/>
        <end position="86"/>
    </location>
</feature>
<dbReference type="CDD" id="cd00037">
    <property type="entry name" value="CLECT"/>
    <property type="match status" value="2"/>
</dbReference>
<reference evidence="4" key="1">
    <citation type="submission" date="2025-08" db="UniProtKB">
        <authorList>
            <consortium name="RefSeq"/>
        </authorList>
    </citation>
    <scope>IDENTIFICATION</scope>
    <source>
        <tissue evidence="4">Whole Larva</tissue>
    </source>
</reference>
<gene>
    <name evidence="4" type="primary">LOC108558662</name>
</gene>
<sequence length="278" mass="32066">MELISIDSDAEFDYIREFINSLTATSKVSVWTSGNDLGTEGEYKWMSNGRRVYSSRWHNGQPDNAGGVEDCIHLCYKQSGTGVDFWYSFGNRRRIFVDDDSNRWHKNQPNNAEKVQHYLEDVNANKDVCVETPLNIPVITTYGNKTYYFEVNNQVNWYNAYLACKKYNMELIIIDSDAEFDYIREFINSLTATNKVSVWTSGNDLGTEGEYKWMSNGRRVYSSRWHNGQPDNAGGIEDCIHLWYLNNIYLLNDSNCDNNMSFICQSIKKSCCSGQQSC</sequence>
<accession>A0ABM1M986</accession>
<name>A0ABM1M986_NICVS</name>
<keyword evidence="1" id="KW-1015">Disulfide bond</keyword>
<evidence type="ECO:0000259" key="2">
    <source>
        <dbReference type="PROSITE" id="PS50041"/>
    </source>
</evidence>
<evidence type="ECO:0000313" key="4">
    <source>
        <dbReference type="RefSeq" id="XP_017771136.1"/>
    </source>
</evidence>
<proteinExistence type="predicted"/>
<evidence type="ECO:0000313" key="3">
    <source>
        <dbReference type="Proteomes" id="UP000695000"/>
    </source>
</evidence>
<dbReference type="InterPro" id="IPR018378">
    <property type="entry name" value="C-type_lectin_CS"/>
</dbReference>
<dbReference type="Proteomes" id="UP000695000">
    <property type="component" value="Unplaced"/>
</dbReference>
<dbReference type="SUPFAM" id="SSF56436">
    <property type="entry name" value="C-type lectin-like"/>
    <property type="match status" value="2"/>
</dbReference>